<evidence type="ECO:0000256" key="1">
    <source>
        <dbReference type="ARBA" id="ARBA00022837"/>
    </source>
</evidence>
<dbReference type="InterPro" id="IPR011049">
    <property type="entry name" value="Serralysin-like_metalloprot_C"/>
</dbReference>
<reference evidence="4 5" key="1">
    <citation type="submission" date="2020-07" db="EMBL/GenBank/DDBJ databases">
        <title>Vibrio marinisediminis sp. nov., isolated from marine sediment.</title>
        <authorList>
            <person name="Ji X."/>
        </authorList>
    </citation>
    <scope>NUCLEOTIDE SEQUENCE [LARGE SCALE GENOMIC DNA]</scope>
    <source>
        <strain evidence="4 5">404</strain>
    </source>
</reference>
<dbReference type="InterPro" id="IPR001343">
    <property type="entry name" value="Hemolysn_Ca-bd"/>
</dbReference>
<proteinExistence type="predicted"/>
<keyword evidence="5" id="KW-1185">Reference proteome</keyword>
<name>A0A7W2FU90_9VIBR</name>
<dbReference type="SUPFAM" id="SSF51120">
    <property type="entry name" value="beta-Roll"/>
    <property type="match status" value="1"/>
</dbReference>
<keyword evidence="1" id="KW-0106">Calcium</keyword>
<protein>
    <submittedName>
        <fullName evidence="4">Cadherin-like domain-containing protein</fullName>
    </submittedName>
</protein>
<feature type="region of interest" description="Disordered" evidence="2">
    <location>
        <begin position="356"/>
        <end position="377"/>
    </location>
</feature>
<feature type="non-terminal residue" evidence="4">
    <location>
        <position position="1"/>
    </location>
</feature>
<evidence type="ECO:0000313" key="5">
    <source>
        <dbReference type="Proteomes" id="UP000571701"/>
    </source>
</evidence>
<dbReference type="InterPro" id="IPR041690">
    <property type="entry name" value="Cadherin_5"/>
</dbReference>
<evidence type="ECO:0000256" key="2">
    <source>
        <dbReference type="SAM" id="MobiDB-lite"/>
    </source>
</evidence>
<dbReference type="Proteomes" id="UP000571701">
    <property type="component" value="Unassembled WGS sequence"/>
</dbReference>
<dbReference type="NCBIfam" id="TIGR03661">
    <property type="entry name" value="T1SS_VCA0849"/>
    <property type="match status" value="1"/>
</dbReference>
<dbReference type="InterPro" id="IPR019960">
    <property type="entry name" value="T1SS_VCA0849"/>
</dbReference>
<dbReference type="PRINTS" id="PR00313">
    <property type="entry name" value="CABNDNGRPT"/>
</dbReference>
<dbReference type="RefSeq" id="WP_182110404.1">
    <property type="nucleotide sequence ID" value="NZ_JACFYF010000019.1"/>
</dbReference>
<organism evidence="4 5">
    <name type="scientific">Vibrio marinisediminis</name>
    <dbReference type="NCBI Taxonomy" id="2758441"/>
    <lineage>
        <taxon>Bacteria</taxon>
        <taxon>Pseudomonadati</taxon>
        <taxon>Pseudomonadota</taxon>
        <taxon>Gammaproteobacteria</taxon>
        <taxon>Vibrionales</taxon>
        <taxon>Vibrionaceae</taxon>
        <taxon>Vibrio</taxon>
    </lineage>
</organism>
<evidence type="ECO:0000259" key="3">
    <source>
        <dbReference type="Pfam" id="PF17892"/>
    </source>
</evidence>
<sequence length="2859" mass="302528">LTLNADGSYSFELKAPIDHADSEASKLLNFAIQAQDQDGDISSIVLPVTVVDDAPTLNSISAATDVDEDDIPVVGSDITPESNSTGGSFEFTPGADGIKSIVIANQADVLDSLSSGGEALKWSDDSPAQSGTQFTYTAQTTSGDNVFTMVFDTASKTYLFTLVKALDHPTGDGQNSLDLGFEISVVDFDNDKSASLPLDITIIDDIPTINTVQRLEVSEDDLGDGSSPNSADLTDIGQFGTTQGADLVVKYTLESTADPVAGLKSGGVDVTIGSPQIDSATNQHVFTGKAGNVDVFELTFNADGSYDFKLLAPIDHASDSDLTTLSFNVLAHDQDGDTSAKTLLVDINDDKPTLTGVTGTTSVDEDDIPRIGSDGNKESTTIGGQFTVVEGADSIADYQITNLDTLLDQLSSDDQGLVWATVIESGDTVTHTAVTETDGEPVFTLVLNSDDNTYSFTLLQPFDHAAGQGQNLQPISFDVKAVDFDGDETGETTLTINVVDDVPRIVNRSIEVTEGETNSTNTNMFGKPGADGAEITLVETQSTADSQIRFKLADGSYVESLDPNGSTTTVTVVEVRTNTSGVTYYEDLGVLEIRPDDSQRGKFLFTPVTDLTHDGGELSFSLKVTATDGDMDTSVKDYTVTIFDQDAEIKTSTVTSFEDSGRSDSLNFNPAIDNSNTQDNQSTLPVEPSKVTLTVDLFDIDNDEKIGDVVIGPGNYNGQFYFYDAATATYNALTVQGDGSLLLASGDVVQTIDASNVATLDNLYFVPDRNYSSSSSSPSSDPSFEVPISVSILNNGTADHTISADLTIDVKAVADIATWNATNTQDRYTLVEDAENATLKLEALTQDGSNPESITYRLEVTAGEGKFILEDSAGQEIVESSPGVYLIEAEDIDDVQVNPIDHFSGAITFDVYAETKEGSNAYAGKETAESAVQELVINVEPRADQGSFSVNRITIFEDNAASQNTIDPTTDHLDFTLDKVIALGSTDDIDSANDNSETQFVQLSNFVEEGSPNTPLDGYEVRWIGQGDSPIVEVSPGVYQIPQSALPFVEIQPPLHSNENFSFDVQGFVKDTATLIDASGNPYQDVNIAAMADPKTVNVTVKGVADVPYLPDVPDEPAAGPELGKWYQYDDGSGLFGAQVTIDESTEAGINFAVLSGEERDGIFDHSESLSVLLSNIPAGVELFDANGGSIDLVYAGGPADAPIYQANITEAQYDSGITIRPPKYSTDDFVIDAKVVVTENDGHVREVEGVLKVNIEPVIEAGGDTNTYDTVERGREDTFITVPWNVTNNPNAPSSIDAPDSKPTANGRDYEFVSKIVITDFPAGSDVEIDGKSWSEYPNATFDGSTLTITGLDQSSIAPIISVKPPVDSSVNFNLNSTITVNEVDEDDPTLIKEAEVKGDIAIIVVPVVEQDGTLSIEDKNGNVVTVIRDDPDLTDNIPGDGKINFTINEPNGDAHVVVFEDLDPSSVERVDQVVVRFVVPDGEDFDAVMDQLYVFGGINNGDGSWTIVDEDNFTISAPDGLKYSNGSATENTIGVEFVTQVVDEGDENEGSAPREVSTEIDLVFPSTVIPNSSVAAEVEFDTLAVDPTAIIIGKEDNQFDVSSQLSKVFKLKAGTADDVADQVTVVIAASDIPIEVDGLVISGAQYDFANELYVFAAEVTDSGELKFPAGLQFITPDDYAGDFYIPMTVVTTDTESGDENSLKVDVPFAVSPLVDVPVVDGGTSQPGDNDVQPTVKVTATSVEKGTGVEVSNEGLEDNLIKLVLDVKLADELNSVTEGRESLTKIEIELVDSDLGYFADINGVKLSETEPGKLVIESTDPTVIENALKEIYFVPKENYPTGNNINTIDITIKGTVTDQTDFDQTSTNQTPDHQADLTFTADGSFKITPVVDAVTMPNDSDITVVGDEDTNISLSVAGAGLMIDLNDTDGSEVFLSAQLTGLPDNFIIDSTSSDFVVKNNGGGEWTIQLVNPNATSIDLSSIVITPASNFSGKAEIGIVVYTQEQLLGVPTPHQGKFTIDVTPVGDVVDTDPVASVSGNEGENIDIAINASVTDKVDLLPGETNQDQPETLLITVENVPDGGEIYFADGTTLGNNLGGGVWQLEVDSQDIDKIVFNSGEQNQGTWDPDKLTIKVQSVDTKHNGDQFYGPITEFDVDVVVEAVNDRPYFDGIGDLQTEEDTVVAINGFTINDIDATLDDPSAIYTLTLNVDSGIVTHNAAVASGNGLSITMSGDDTITIEGTVANINKALAEDLVLFTPELNSNNIVDPNGVKVTATVNDNDNLGIDNGSPETSHENQAEFVINVSEVNDKPIAVDVDLGSITEDTSIQITTAQLIGPGLSSDPDPEGQNLVVKSITVPAEQGELIANPDGVSWTFKPALNFNGDVSITYVIEDDGTDNGSANFLTDTGTISITVEGDNDAPEVDVVSATSLIDEASSQQISGITVSDVDYVDAYASDLMSVSLAVTYGELSVILPPSSNITVTPQTGSSITLLGPLAEINALLDTPNSGEGVMLDARYATSDSLLLTVTATDSGNPSGMPLTTSKEHSISINPVADAPTLSVQPGFDYIRHISANLSASNNGIAIVGILAALTDINEVLSLELSQIPAGATLNTSSGEVLAINGVYSIPADEIDSIEIVGAEEGNHTIQIVAVSTDEGETAQSTPLDIELNIMPDGSNINQASATDDVQLLGDNSGVELTAGEGDDRIVGGDGNDVLIGGEGNDTIIGGAGDDIIEGGLGSDILTGGTGEDTFVWHSISNGAVDTITDFTVQEDKIDLRDVLPELKSPSVDINDLLDHIQIEVTNDDVTLSIHPSGIGVGSEQSIVVENLAQELTLDVTDQQQMLSTLIDENIFVHDV</sequence>
<comment type="caution">
    <text evidence="4">The sequence shown here is derived from an EMBL/GenBank/DDBJ whole genome shotgun (WGS) entry which is preliminary data.</text>
</comment>
<dbReference type="PROSITE" id="PS00330">
    <property type="entry name" value="HEMOLYSIN_CALCIUM"/>
    <property type="match status" value="3"/>
</dbReference>
<dbReference type="InterPro" id="IPR019959">
    <property type="entry name" value="T1SS-143_rpt-cont_dom"/>
</dbReference>
<gene>
    <name evidence="4" type="ORF">H2O73_18505</name>
</gene>
<feature type="domain" description="Cadherin-like" evidence="3">
    <location>
        <begin position="2308"/>
        <end position="2400"/>
    </location>
</feature>
<feature type="region of interest" description="Disordered" evidence="2">
    <location>
        <begin position="658"/>
        <end position="684"/>
    </location>
</feature>
<accession>A0A7W2FU90</accession>
<dbReference type="Pfam" id="PF17892">
    <property type="entry name" value="Cadherin_5"/>
    <property type="match status" value="1"/>
</dbReference>
<dbReference type="NCBIfam" id="TIGR03660">
    <property type="entry name" value="T1SS_rpt_143"/>
    <property type="match status" value="4"/>
</dbReference>
<dbReference type="GO" id="GO:0005509">
    <property type="term" value="F:calcium ion binding"/>
    <property type="evidence" value="ECO:0007669"/>
    <property type="project" value="InterPro"/>
</dbReference>
<dbReference type="EMBL" id="JACFYF010000019">
    <property type="protein sequence ID" value="MBA5764351.1"/>
    <property type="molecule type" value="Genomic_DNA"/>
</dbReference>
<evidence type="ECO:0000313" key="4">
    <source>
        <dbReference type="EMBL" id="MBA5764351.1"/>
    </source>
</evidence>
<dbReference type="InterPro" id="IPR018511">
    <property type="entry name" value="Hemolysin-typ_Ca-bd_CS"/>
</dbReference>
<dbReference type="Pfam" id="PF00353">
    <property type="entry name" value="HemolysinCabind"/>
    <property type="match status" value="1"/>
</dbReference>
<dbReference type="Gene3D" id="2.150.10.10">
    <property type="entry name" value="Serralysin-like metalloprotease, C-terminal"/>
    <property type="match status" value="1"/>
</dbReference>